<dbReference type="InterPro" id="IPR052797">
    <property type="entry name" value="RegFact_GeneExpr_CellDeath"/>
</dbReference>
<organism evidence="1 2">
    <name type="scientific">Periplaneta americana</name>
    <name type="common">American cockroach</name>
    <name type="synonym">Blatta americana</name>
    <dbReference type="NCBI Taxonomy" id="6978"/>
    <lineage>
        <taxon>Eukaryota</taxon>
        <taxon>Metazoa</taxon>
        <taxon>Ecdysozoa</taxon>
        <taxon>Arthropoda</taxon>
        <taxon>Hexapoda</taxon>
        <taxon>Insecta</taxon>
        <taxon>Pterygota</taxon>
        <taxon>Neoptera</taxon>
        <taxon>Polyneoptera</taxon>
        <taxon>Dictyoptera</taxon>
        <taxon>Blattodea</taxon>
        <taxon>Blattoidea</taxon>
        <taxon>Blattidae</taxon>
        <taxon>Blattinae</taxon>
        <taxon>Periplaneta</taxon>
    </lineage>
</organism>
<proteinExistence type="predicted"/>
<evidence type="ECO:0008006" key="3">
    <source>
        <dbReference type="Google" id="ProtNLM"/>
    </source>
</evidence>
<comment type="caution">
    <text evidence="1">The sequence shown here is derived from an EMBL/GenBank/DDBJ whole genome shotgun (WGS) entry which is preliminary data.</text>
</comment>
<reference evidence="1 2" key="1">
    <citation type="journal article" date="2022" name="Allergy">
        <title>Genome assembly and annotation of Periplaneta americana reveal a comprehensive cockroach allergen profile.</title>
        <authorList>
            <person name="Wang L."/>
            <person name="Xiong Q."/>
            <person name="Saelim N."/>
            <person name="Wang L."/>
            <person name="Nong W."/>
            <person name="Wan A.T."/>
            <person name="Shi M."/>
            <person name="Liu X."/>
            <person name="Cao Q."/>
            <person name="Hui J.H.L."/>
            <person name="Sookrung N."/>
            <person name="Leung T.F."/>
            <person name="Tungtrongchitr A."/>
            <person name="Tsui S.K.W."/>
        </authorList>
    </citation>
    <scope>NUCLEOTIDE SEQUENCE [LARGE SCALE GENOMIC DNA]</scope>
    <source>
        <strain evidence="1">PWHHKU_190912</strain>
    </source>
</reference>
<gene>
    <name evidence="1" type="ORF">ANN_03881</name>
</gene>
<dbReference type="Proteomes" id="UP001148838">
    <property type="component" value="Unassembled WGS sequence"/>
</dbReference>
<keyword evidence="2" id="KW-1185">Reference proteome</keyword>
<dbReference type="PANTHER" id="PTHR33936:SF24">
    <property type="entry name" value="C2H2-TYPE DOMAIN-CONTAINING PROTEIN"/>
    <property type="match status" value="1"/>
</dbReference>
<accession>A0ABQ8U1J3</accession>
<name>A0ABQ8U1J3_PERAM</name>
<dbReference type="PANTHER" id="PTHR33936">
    <property type="entry name" value="PROTEIN CBG17840"/>
    <property type="match status" value="1"/>
</dbReference>
<feature type="non-terminal residue" evidence="1">
    <location>
        <position position="1"/>
    </location>
</feature>
<dbReference type="EMBL" id="JAJSOF020000001">
    <property type="protein sequence ID" value="KAJ4452348.1"/>
    <property type="molecule type" value="Genomic_DNA"/>
</dbReference>
<evidence type="ECO:0000313" key="2">
    <source>
        <dbReference type="Proteomes" id="UP001148838"/>
    </source>
</evidence>
<protein>
    <recommendedName>
        <fullName evidence="3">Transposase</fullName>
    </recommendedName>
</protein>
<sequence>LKAEAQEFPTHLDFYSWKRTVEDRDVALFVKTRAEKVLACKSKSATFYCHRSGYYTPKVSPDNRKRELKIQGSSKIDGYCPARMKTIFHDDGRVLVEYCATHVGHKNELAQLHLHSDERKEIATKIAMKVSYDEILTNVRSSVTKEELKRKHLITKHDLYNIEREFF</sequence>
<evidence type="ECO:0000313" key="1">
    <source>
        <dbReference type="EMBL" id="KAJ4452348.1"/>
    </source>
</evidence>